<dbReference type="PANTHER" id="PTHR43798">
    <property type="entry name" value="MONOACYLGLYCEROL LIPASE"/>
    <property type="match status" value="1"/>
</dbReference>
<dbReference type="EMBL" id="CP028901">
    <property type="protein sequence ID" value="AWB33644.1"/>
    <property type="molecule type" value="Genomic_DNA"/>
</dbReference>
<dbReference type="OrthoDB" id="9773293at2"/>
<gene>
    <name evidence="2" type="ORF">DBV39_07940</name>
</gene>
<dbReference type="InterPro" id="IPR050266">
    <property type="entry name" value="AB_hydrolase_sf"/>
</dbReference>
<evidence type="ECO:0000313" key="2">
    <source>
        <dbReference type="EMBL" id="AWB33644.1"/>
    </source>
</evidence>
<proteinExistence type="predicted"/>
<dbReference type="Pfam" id="PF12697">
    <property type="entry name" value="Abhydrolase_6"/>
    <property type="match status" value="1"/>
</dbReference>
<dbReference type="KEGG" id="boz:DBV39_07940"/>
<organism evidence="2 3">
    <name type="scientific">Orrella marina</name>
    <dbReference type="NCBI Taxonomy" id="2163011"/>
    <lineage>
        <taxon>Bacteria</taxon>
        <taxon>Pseudomonadati</taxon>
        <taxon>Pseudomonadota</taxon>
        <taxon>Betaproteobacteria</taxon>
        <taxon>Burkholderiales</taxon>
        <taxon>Alcaligenaceae</taxon>
        <taxon>Orrella</taxon>
    </lineage>
</organism>
<dbReference type="Proteomes" id="UP000244571">
    <property type="component" value="Chromosome"/>
</dbReference>
<dbReference type="InterPro" id="IPR000073">
    <property type="entry name" value="AB_hydrolase_1"/>
</dbReference>
<reference evidence="2 3" key="1">
    <citation type="submission" date="2018-04" db="EMBL/GenBank/DDBJ databases">
        <title>Bordetella sp. HZ20 isolated from seawater.</title>
        <authorList>
            <person name="Sun C."/>
        </authorList>
    </citation>
    <scope>NUCLEOTIDE SEQUENCE [LARGE SCALE GENOMIC DNA]</scope>
    <source>
        <strain evidence="2 3">HZ20</strain>
    </source>
</reference>
<dbReference type="RefSeq" id="WP_108621073.1">
    <property type="nucleotide sequence ID" value="NZ_CP028901.1"/>
</dbReference>
<dbReference type="InterPro" id="IPR029058">
    <property type="entry name" value="AB_hydrolase_fold"/>
</dbReference>
<dbReference type="PANTHER" id="PTHR43798:SF33">
    <property type="entry name" value="HYDROLASE, PUTATIVE (AFU_ORTHOLOGUE AFUA_2G14860)-RELATED"/>
    <property type="match status" value="1"/>
</dbReference>
<evidence type="ECO:0000313" key="3">
    <source>
        <dbReference type="Proteomes" id="UP000244571"/>
    </source>
</evidence>
<dbReference type="AlphaFoldDB" id="A0A2R4XIU8"/>
<sequence>MHLEEFYVRSRDGVAIQCFAHGCGEPVLLVHGLQRCADIWFPLIGLLPGNFRYVMPNLRGRGGSGCPDDPESYLLERFVDDAEAVVMEMDQPVSILGWSMGASVGWGLSGRSVASRVARWIFVSGSPDSVNSRRLFPDLTPADLQRAVGRRVPADGMVNVCSVDVAISAWKGFRDVDFLTAPPVLNAPSLIIHGDKDRDCPVDAVVDLARLTGSELVRFEGAGHSPMKDEPELFVKVVSEFLLRSARCTSVESCASA</sequence>
<protein>
    <recommendedName>
        <fullName evidence="1">AB hydrolase-1 domain-containing protein</fullName>
    </recommendedName>
</protein>
<dbReference type="GO" id="GO:0016020">
    <property type="term" value="C:membrane"/>
    <property type="evidence" value="ECO:0007669"/>
    <property type="project" value="TreeGrafter"/>
</dbReference>
<dbReference type="Gene3D" id="3.40.50.1820">
    <property type="entry name" value="alpha/beta hydrolase"/>
    <property type="match status" value="1"/>
</dbReference>
<name>A0A2R4XIU8_9BURK</name>
<evidence type="ECO:0000259" key="1">
    <source>
        <dbReference type="Pfam" id="PF12697"/>
    </source>
</evidence>
<accession>A0A2R4XIU8</accession>
<keyword evidence="3" id="KW-1185">Reference proteome</keyword>
<dbReference type="SUPFAM" id="SSF53474">
    <property type="entry name" value="alpha/beta-Hydrolases"/>
    <property type="match status" value="1"/>
</dbReference>
<feature type="domain" description="AB hydrolase-1" evidence="1">
    <location>
        <begin position="27"/>
        <end position="236"/>
    </location>
</feature>